<protein>
    <submittedName>
        <fullName evidence="1">Spo0E like sporulation regulatory protein</fullName>
    </submittedName>
</protein>
<dbReference type="Proteomes" id="UP000255326">
    <property type="component" value="Unassembled WGS sequence"/>
</dbReference>
<dbReference type="InterPro" id="IPR018540">
    <property type="entry name" value="Spo0E-like"/>
</dbReference>
<comment type="caution">
    <text evidence="1">The sequence shown here is derived from an EMBL/GenBank/DDBJ whole genome shotgun (WGS) entry which is preliminary data.</text>
</comment>
<sequence>MESRLKQLLNEIEENRSLMVKLALESSFADEKVVKISWKLDHLLNTYDELVQKIS</sequence>
<reference evidence="1 2" key="1">
    <citation type="submission" date="2018-07" db="EMBL/GenBank/DDBJ databases">
        <title>Genomic Encyclopedia of Type Strains, Phase IV (KMG-IV): sequencing the most valuable type-strain genomes for metagenomic binning, comparative biology and taxonomic classification.</title>
        <authorList>
            <person name="Goeker M."/>
        </authorList>
    </citation>
    <scope>NUCLEOTIDE SEQUENCE [LARGE SCALE GENOMIC DNA]</scope>
    <source>
        <strain evidence="1 2">DSM 25281</strain>
    </source>
</reference>
<dbReference type="EMBL" id="QQAY01000021">
    <property type="protein sequence ID" value="RDI37515.1"/>
    <property type="molecule type" value="Genomic_DNA"/>
</dbReference>
<proteinExistence type="predicted"/>
<dbReference type="Gene3D" id="4.10.280.10">
    <property type="entry name" value="Helix-loop-helix DNA-binding domain"/>
    <property type="match status" value="1"/>
</dbReference>
<name>A0A370G194_9BACI</name>
<dbReference type="Pfam" id="PF09388">
    <property type="entry name" value="SpoOE-like"/>
    <property type="match status" value="1"/>
</dbReference>
<gene>
    <name evidence="1" type="ORF">DFR59_12111</name>
</gene>
<dbReference type="AlphaFoldDB" id="A0A370G194"/>
<accession>A0A370G194</accession>
<dbReference type="InterPro" id="IPR037208">
    <property type="entry name" value="Spo0E-like_sf"/>
</dbReference>
<dbReference type="GO" id="GO:0043937">
    <property type="term" value="P:regulation of sporulation"/>
    <property type="evidence" value="ECO:0007669"/>
    <property type="project" value="InterPro"/>
</dbReference>
<evidence type="ECO:0000313" key="1">
    <source>
        <dbReference type="EMBL" id="RDI37515.1"/>
    </source>
</evidence>
<dbReference type="RefSeq" id="WP_114747111.1">
    <property type="nucleotide sequence ID" value="NZ_QQAY01000021.1"/>
</dbReference>
<dbReference type="OrthoDB" id="2649371at2"/>
<keyword evidence="2" id="KW-1185">Reference proteome</keyword>
<dbReference type="SUPFAM" id="SSF140500">
    <property type="entry name" value="BAS1536-like"/>
    <property type="match status" value="1"/>
</dbReference>
<organism evidence="1 2">
    <name type="scientific">Falsibacillus pallidus</name>
    <dbReference type="NCBI Taxonomy" id="493781"/>
    <lineage>
        <taxon>Bacteria</taxon>
        <taxon>Bacillati</taxon>
        <taxon>Bacillota</taxon>
        <taxon>Bacilli</taxon>
        <taxon>Bacillales</taxon>
        <taxon>Bacillaceae</taxon>
        <taxon>Falsibacillus</taxon>
    </lineage>
</organism>
<dbReference type="GO" id="GO:0046983">
    <property type="term" value="F:protein dimerization activity"/>
    <property type="evidence" value="ECO:0007669"/>
    <property type="project" value="InterPro"/>
</dbReference>
<evidence type="ECO:0000313" key="2">
    <source>
        <dbReference type="Proteomes" id="UP000255326"/>
    </source>
</evidence>
<dbReference type="InterPro" id="IPR036638">
    <property type="entry name" value="HLH_DNA-bd_sf"/>
</dbReference>